<dbReference type="Proteomes" id="UP000298438">
    <property type="component" value="Unassembled WGS sequence"/>
</dbReference>
<evidence type="ECO:0000313" key="2">
    <source>
        <dbReference type="EMBL" id="TFW19871.1"/>
    </source>
</evidence>
<dbReference type="Gene3D" id="3.40.50.150">
    <property type="entry name" value="Vaccinia Virus protein VP39"/>
    <property type="match status" value="1"/>
</dbReference>
<reference evidence="2 3" key="1">
    <citation type="submission" date="2019-03" db="EMBL/GenBank/DDBJ databases">
        <title>Draft Genome Sequence of Massilia arenosa sp. nov., a Novel Massilia Species Isolated from a Sandy-loam Maize Soil.</title>
        <authorList>
            <person name="Raths R."/>
            <person name="Peta V."/>
            <person name="Bucking H."/>
        </authorList>
    </citation>
    <scope>NUCLEOTIDE SEQUENCE [LARGE SCALE GENOMIC DNA]</scope>
    <source>
        <strain evidence="2 3">MC02</strain>
    </source>
</reference>
<dbReference type="RefSeq" id="WP_135207267.1">
    <property type="nucleotide sequence ID" value="NZ_SPVF01000140.1"/>
</dbReference>
<dbReference type="AlphaFoldDB" id="A0A4Y9SBV2"/>
<dbReference type="Pfam" id="PF08242">
    <property type="entry name" value="Methyltransf_12"/>
    <property type="match status" value="1"/>
</dbReference>
<feature type="domain" description="Methyltransferase type 12" evidence="1">
    <location>
        <begin position="2"/>
        <end position="75"/>
    </location>
</feature>
<accession>A0A4Y9SBV2</accession>
<dbReference type="CDD" id="cd02440">
    <property type="entry name" value="AdoMet_MTases"/>
    <property type="match status" value="1"/>
</dbReference>
<dbReference type="OrthoDB" id="9809392at2"/>
<evidence type="ECO:0000259" key="1">
    <source>
        <dbReference type="Pfam" id="PF08242"/>
    </source>
</evidence>
<name>A0A4Y9SBV2_9BURK</name>
<dbReference type="GO" id="GO:0032259">
    <property type="term" value="P:methylation"/>
    <property type="evidence" value="ECO:0007669"/>
    <property type="project" value="UniProtKB-KW"/>
</dbReference>
<sequence length="150" mass="15722">RRLVGVDLSAAMLERAQARGLYDVLACAELTEFLRAAPARAAYDVIVAADVLVYLGDLQPLFAAAGSALRPGGLFAFSVERAEGSVAGTGYLLQPSGRYAHAPAYIDSLPGFELLAAHSATLRQERGVPVDGMLYVLRASGFLTGAHDAS</sequence>
<dbReference type="GO" id="GO:0008168">
    <property type="term" value="F:methyltransferase activity"/>
    <property type="evidence" value="ECO:0007669"/>
    <property type="project" value="UniProtKB-KW"/>
</dbReference>
<keyword evidence="3" id="KW-1185">Reference proteome</keyword>
<comment type="caution">
    <text evidence="2">The sequence shown here is derived from an EMBL/GenBank/DDBJ whole genome shotgun (WGS) entry which is preliminary data.</text>
</comment>
<feature type="non-terminal residue" evidence="2">
    <location>
        <position position="1"/>
    </location>
</feature>
<dbReference type="InterPro" id="IPR029063">
    <property type="entry name" value="SAM-dependent_MTases_sf"/>
</dbReference>
<dbReference type="InterPro" id="IPR013217">
    <property type="entry name" value="Methyltransf_12"/>
</dbReference>
<keyword evidence="2" id="KW-0808">Transferase</keyword>
<protein>
    <submittedName>
        <fullName evidence="2">Methyltransferase</fullName>
    </submittedName>
</protein>
<proteinExistence type="predicted"/>
<dbReference type="EMBL" id="SPVF01000140">
    <property type="protein sequence ID" value="TFW19871.1"/>
    <property type="molecule type" value="Genomic_DNA"/>
</dbReference>
<evidence type="ECO:0000313" key="3">
    <source>
        <dbReference type="Proteomes" id="UP000298438"/>
    </source>
</evidence>
<dbReference type="SUPFAM" id="SSF53335">
    <property type="entry name" value="S-adenosyl-L-methionine-dependent methyltransferases"/>
    <property type="match status" value="1"/>
</dbReference>
<organism evidence="2 3">
    <name type="scientific">Zemynaea arenosa</name>
    <dbReference type="NCBI Taxonomy" id="2561931"/>
    <lineage>
        <taxon>Bacteria</taxon>
        <taxon>Pseudomonadati</taxon>
        <taxon>Pseudomonadota</taxon>
        <taxon>Betaproteobacteria</taxon>
        <taxon>Burkholderiales</taxon>
        <taxon>Oxalobacteraceae</taxon>
        <taxon>Telluria group</taxon>
        <taxon>Zemynaea</taxon>
    </lineage>
</organism>
<keyword evidence="2" id="KW-0489">Methyltransferase</keyword>
<gene>
    <name evidence="2" type="ORF">E4L96_11000</name>
</gene>